<accession>Q6K4F3</accession>
<evidence type="ECO:0000313" key="3">
    <source>
        <dbReference type="Proteomes" id="UP000000763"/>
    </source>
</evidence>
<proteinExistence type="predicted"/>
<dbReference type="AlphaFoldDB" id="Q6K4F3"/>
<reference evidence="3" key="2">
    <citation type="journal article" date="2008" name="Nucleic Acids Res.">
        <title>The rice annotation project database (RAP-DB): 2008 update.</title>
        <authorList>
            <consortium name="The rice annotation project (RAP)"/>
        </authorList>
    </citation>
    <scope>GENOME REANNOTATION</scope>
    <source>
        <strain evidence="3">cv. Nipponbare</strain>
    </source>
</reference>
<evidence type="ECO:0000256" key="1">
    <source>
        <dbReference type="SAM" id="MobiDB-lite"/>
    </source>
</evidence>
<gene>
    <name evidence="2" type="primary">OJ1506_A04.5</name>
</gene>
<reference evidence="3" key="1">
    <citation type="journal article" date="2005" name="Nature">
        <title>The map-based sequence of the rice genome.</title>
        <authorList>
            <consortium name="International rice genome sequencing project (IRGSP)"/>
            <person name="Matsumoto T."/>
            <person name="Wu J."/>
            <person name="Kanamori H."/>
            <person name="Katayose Y."/>
            <person name="Fujisawa M."/>
            <person name="Namiki N."/>
            <person name="Mizuno H."/>
            <person name="Yamamoto K."/>
            <person name="Antonio B.A."/>
            <person name="Baba T."/>
            <person name="Sakata K."/>
            <person name="Nagamura Y."/>
            <person name="Aoki H."/>
            <person name="Arikawa K."/>
            <person name="Arita K."/>
            <person name="Bito T."/>
            <person name="Chiden Y."/>
            <person name="Fujitsuka N."/>
            <person name="Fukunaka R."/>
            <person name="Hamada M."/>
            <person name="Harada C."/>
            <person name="Hayashi A."/>
            <person name="Hijishita S."/>
            <person name="Honda M."/>
            <person name="Hosokawa S."/>
            <person name="Ichikawa Y."/>
            <person name="Idonuma A."/>
            <person name="Iijima M."/>
            <person name="Ikeda M."/>
            <person name="Ikeno M."/>
            <person name="Ito K."/>
            <person name="Ito S."/>
            <person name="Ito T."/>
            <person name="Ito Y."/>
            <person name="Ito Y."/>
            <person name="Iwabuchi A."/>
            <person name="Kamiya K."/>
            <person name="Karasawa W."/>
            <person name="Kurita K."/>
            <person name="Katagiri S."/>
            <person name="Kikuta A."/>
            <person name="Kobayashi H."/>
            <person name="Kobayashi N."/>
            <person name="Machita K."/>
            <person name="Maehara T."/>
            <person name="Masukawa M."/>
            <person name="Mizubayashi T."/>
            <person name="Mukai Y."/>
            <person name="Nagasaki H."/>
            <person name="Nagata Y."/>
            <person name="Naito S."/>
            <person name="Nakashima M."/>
            <person name="Nakama Y."/>
            <person name="Nakamichi Y."/>
            <person name="Nakamura M."/>
            <person name="Meguro A."/>
            <person name="Negishi M."/>
            <person name="Ohta I."/>
            <person name="Ohta T."/>
            <person name="Okamoto M."/>
            <person name="Ono N."/>
            <person name="Saji S."/>
            <person name="Sakaguchi M."/>
            <person name="Sakai K."/>
            <person name="Shibata M."/>
            <person name="Shimokawa T."/>
            <person name="Song J."/>
            <person name="Takazaki Y."/>
            <person name="Terasawa K."/>
            <person name="Tsugane M."/>
            <person name="Tsuji K."/>
            <person name="Ueda S."/>
            <person name="Waki K."/>
            <person name="Yamagata H."/>
            <person name="Yamamoto M."/>
            <person name="Yamamoto S."/>
            <person name="Yamane H."/>
            <person name="Yoshiki S."/>
            <person name="Yoshihara R."/>
            <person name="Yukawa K."/>
            <person name="Zhong H."/>
            <person name="Yano M."/>
            <person name="Yuan Q."/>
            <person name="Ouyang S."/>
            <person name="Liu J."/>
            <person name="Jones K.M."/>
            <person name="Gansberger K."/>
            <person name="Moffat K."/>
            <person name="Hill J."/>
            <person name="Bera J."/>
            <person name="Fadrosh D."/>
            <person name="Jin S."/>
            <person name="Johri S."/>
            <person name="Kim M."/>
            <person name="Overton L."/>
            <person name="Reardon M."/>
            <person name="Tsitrin T."/>
            <person name="Vuong H."/>
            <person name="Weaver B."/>
            <person name="Ciecko A."/>
            <person name="Tallon L."/>
            <person name="Jackson J."/>
            <person name="Pai G."/>
            <person name="Aken S.V."/>
            <person name="Utterback T."/>
            <person name="Reidmuller S."/>
            <person name="Feldblyum T."/>
            <person name="Hsiao J."/>
            <person name="Zismann V."/>
            <person name="Iobst S."/>
            <person name="de Vazeille A.R."/>
            <person name="Buell C.R."/>
            <person name="Ying K."/>
            <person name="Li Y."/>
            <person name="Lu T."/>
            <person name="Huang Y."/>
            <person name="Zhao Q."/>
            <person name="Feng Q."/>
            <person name="Zhang L."/>
            <person name="Zhu J."/>
            <person name="Weng Q."/>
            <person name="Mu J."/>
            <person name="Lu Y."/>
            <person name="Fan D."/>
            <person name="Liu Y."/>
            <person name="Guan J."/>
            <person name="Zhang Y."/>
            <person name="Yu S."/>
            <person name="Liu X."/>
            <person name="Zhang Y."/>
            <person name="Hong G."/>
            <person name="Han B."/>
            <person name="Choisne N."/>
            <person name="Demange N."/>
            <person name="Orjeda G."/>
            <person name="Samain S."/>
            <person name="Cattolico L."/>
            <person name="Pelletier E."/>
            <person name="Couloux A."/>
            <person name="Segurens B."/>
            <person name="Wincker P."/>
            <person name="D'Hont A."/>
            <person name="Scarpelli C."/>
            <person name="Weissenbach J."/>
            <person name="Salanoubat M."/>
            <person name="Quetier F."/>
            <person name="Yu Y."/>
            <person name="Kim H.R."/>
            <person name="Rambo T."/>
            <person name="Currie J."/>
            <person name="Collura K."/>
            <person name="Luo M."/>
            <person name="Yang T."/>
            <person name="Ammiraju J.S.S."/>
            <person name="Engler F."/>
            <person name="Soderlund C."/>
            <person name="Wing R.A."/>
            <person name="Palmer L.E."/>
            <person name="de la Bastide M."/>
            <person name="Spiegel L."/>
            <person name="Nascimento L."/>
            <person name="Zutavern T."/>
            <person name="O'Shaughnessy A."/>
            <person name="Dike S."/>
            <person name="Dedhia N."/>
            <person name="Preston R."/>
            <person name="Balija V."/>
            <person name="McCombie W.R."/>
            <person name="Chow T."/>
            <person name="Chen H."/>
            <person name="Chung M."/>
            <person name="Chen C."/>
            <person name="Shaw J."/>
            <person name="Wu H."/>
            <person name="Hsiao K."/>
            <person name="Chao Y."/>
            <person name="Chu M."/>
            <person name="Cheng C."/>
            <person name="Hour A."/>
            <person name="Lee P."/>
            <person name="Lin S."/>
            <person name="Lin Y."/>
            <person name="Liou J."/>
            <person name="Liu S."/>
            <person name="Hsing Y."/>
            <person name="Raghuvanshi S."/>
            <person name="Mohanty A."/>
            <person name="Bharti A.K."/>
            <person name="Gaur A."/>
            <person name="Gupta V."/>
            <person name="Kumar D."/>
            <person name="Ravi V."/>
            <person name="Vij S."/>
            <person name="Kapur A."/>
            <person name="Khurana P."/>
            <person name="Khurana P."/>
            <person name="Khurana J.P."/>
            <person name="Tyagi A.K."/>
            <person name="Gaikwad K."/>
            <person name="Singh A."/>
            <person name="Dalal V."/>
            <person name="Srivastava S."/>
            <person name="Dixit A."/>
            <person name="Pal A.K."/>
            <person name="Ghazi I.A."/>
            <person name="Yadav M."/>
            <person name="Pandit A."/>
            <person name="Bhargava A."/>
            <person name="Sureshbabu K."/>
            <person name="Batra K."/>
            <person name="Sharma T.R."/>
            <person name="Mohapatra T."/>
            <person name="Singh N.K."/>
            <person name="Messing J."/>
            <person name="Nelson A.B."/>
            <person name="Fuks G."/>
            <person name="Kavchok S."/>
            <person name="Keizer G."/>
            <person name="Linton E."/>
            <person name="Llaca V."/>
            <person name="Song R."/>
            <person name="Tanyolac B."/>
            <person name="Young S."/>
            <person name="Ho-Il K."/>
            <person name="Hahn J.H."/>
            <person name="Sangsakoo G."/>
            <person name="Vanavichit A."/>
            <person name="de Mattos Luiz.A.T."/>
            <person name="Zimmer P.D."/>
            <person name="Malone G."/>
            <person name="Dellagostin O."/>
            <person name="de Oliveira A.C."/>
            <person name="Bevan M."/>
            <person name="Bancroft I."/>
            <person name="Minx P."/>
            <person name="Cordum H."/>
            <person name="Wilson R."/>
            <person name="Cheng Z."/>
            <person name="Jin W."/>
            <person name="Jiang J."/>
            <person name="Leong S.A."/>
            <person name="Iwama H."/>
            <person name="Gojobori T."/>
            <person name="Itoh T."/>
            <person name="Niimura Y."/>
            <person name="Fujii Y."/>
            <person name="Habara T."/>
            <person name="Sakai H."/>
            <person name="Sato Y."/>
            <person name="Wilson G."/>
            <person name="Kumar K."/>
            <person name="McCouch S."/>
            <person name="Juretic N."/>
            <person name="Hoen D."/>
            <person name="Wright S."/>
            <person name="Bruskiewich R."/>
            <person name="Bureau T."/>
            <person name="Miyao A."/>
            <person name="Hirochika H."/>
            <person name="Nishikawa T."/>
            <person name="Kadowaki K."/>
            <person name="Sugiura M."/>
            <person name="Burr B."/>
            <person name="Sasaki T."/>
        </authorList>
    </citation>
    <scope>NUCLEOTIDE SEQUENCE [LARGE SCALE GENOMIC DNA]</scope>
    <source>
        <strain evidence="3">cv. Nipponbare</strain>
    </source>
</reference>
<protein>
    <submittedName>
        <fullName evidence="2">Uncharacterized protein</fullName>
    </submittedName>
</protein>
<feature type="region of interest" description="Disordered" evidence="1">
    <location>
        <begin position="23"/>
        <end position="136"/>
    </location>
</feature>
<feature type="compositionally biased region" description="Basic and acidic residues" evidence="1">
    <location>
        <begin position="68"/>
        <end position="80"/>
    </location>
</feature>
<name>Q6K4F3_ORYSJ</name>
<feature type="compositionally biased region" description="Gly residues" evidence="1">
    <location>
        <begin position="98"/>
        <end position="108"/>
    </location>
</feature>
<dbReference type="Proteomes" id="UP000000763">
    <property type="component" value="Chromosome 9"/>
</dbReference>
<dbReference type="EMBL" id="AP005572">
    <property type="protein sequence ID" value="BAD23400.1"/>
    <property type="molecule type" value="Genomic_DNA"/>
</dbReference>
<evidence type="ECO:0000313" key="2">
    <source>
        <dbReference type="EMBL" id="BAD23400.1"/>
    </source>
</evidence>
<organism evidence="2 3">
    <name type="scientific">Oryza sativa subsp. japonica</name>
    <name type="common">Rice</name>
    <dbReference type="NCBI Taxonomy" id="39947"/>
    <lineage>
        <taxon>Eukaryota</taxon>
        <taxon>Viridiplantae</taxon>
        <taxon>Streptophyta</taxon>
        <taxon>Embryophyta</taxon>
        <taxon>Tracheophyta</taxon>
        <taxon>Spermatophyta</taxon>
        <taxon>Magnoliopsida</taxon>
        <taxon>Liliopsida</taxon>
        <taxon>Poales</taxon>
        <taxon>Poaceae</taxon>
        <taxon>BOP clade</taxon>
        <taxon>Oryzoideae</taxon>
        <taxon>Oryzeae</taxon>
        <taxon>Oryzinae</taxon>
        <taxon>Oryza</taxon>
        <taxon>Oryza sativa</taxon>
    </lineage>
</organism>
<sequence>MAALRGRRRGGDGGAAWTATVAAWQRGRRRLPSLPSSQIWPEEGGGGQRGRRRRLPSPPPSYIWPEEEGGKPIWPKERGGRPPAATMAWSGGGDDDGGGGGDDGGGGSPPLPSQIRPGEGGGVAVVQADLPPACEN</sequence>